<evidence type="ECO:0000256" key="1">
    <source>
        <dbReference type="SAM" id="MobiDB-lite"/>
    </source>
</evidence>
<feature type="region of interest" description="Disordered" evidence="1">
    <location>
        <begin position="111"/>
        <end position="135"/>
    </location>
</feature>
<organism evidence="2 3">
    <name type="scientific">Panicum virgatum</name>
    <name type="common">Blackwell switchgrass</name>
    <dbReference type="NCBI Taxonomy" id="38727"/>
    <lineage>
        <taxon>Eukaryota</taxon>
        <taxon>Viridiplantae</taxon>
        <taxon>Streptophyta</taxon>
        <taxon>Embryophyta</taxon>
        <taxon>Tracheophyta</taxon>
        <taxon>Spermatophyta</taxon>
        <taxon>Magnoliopsida</taxon>
        <taxon>Liliopsida</taxon>
        <taxon>Poales</taxon>
        <taxon>Poaceae</taxon>
        <taxon>PACMAD clade</taxon>
        <taxon>Panicoideae</taxon>
        <taxon>Panicodae</taxon>
        <taxon>Paniceae</taxon>
        <taxon>Panicinae</taxon>
        <taxon>Panicum</taxon>
        <taxon>Panicum sect. Hiantes</taxon>
    </lineage>
</organism>
<accession>A0A8T0TVH2</accession>
<sequence length="140" mass="15388">MAAGPWFRPKERPTGLLAQGRSGAWAHGLLTTAHGLRASASTHARRARQRRVSEETSGLVRRVPSPSEKSSSGEKRIPRALHCWSEPEVCHAAMSHGWVVHACPFIMPGHRGQRRSPTIHSLSRRSPGGRGRTEMCVMPC</sequence>
<keyword evidence="3" id="KW-1185">Reference proteome</keyword>
<gene>
    <name evidence="2" type="ORF">PVAP13_4KG321105</name>
</gene>
<reference evidence="2" key="1">
    <citation type="submission" date="2020-05" db="EMBL/GenBank/DDBJ databases">
        <title>WGS assembly of Panicum virgatum.</title>
        <authorList>
            <person name="Lovell J.T."/>
            <person name="Jenkins J."/>
            <person name="Shu S."/>
            <person name="Juenger T.E."/>
            <person name="Schmutz J."/>
        </authorList>
    </citation>
    <scope>NUCLEOTIDE SEQUENCE</scope>
    <source>
        <strain evidence="2">AP13</strain>
    </source>
</reference>
<proteinExistence type="predicted"/>
<protein>
    <submittedName>
        <fullName evidence="2">Uncharacterized protein</fullName>
    </submittedName>
</protein>
<dbReference type="Proteomes" id="UP000823388">
    <property type="component" value="Chromosome 4K"/>
</dbReference>
<dbReference type="AlphaFoldDB" id="A0A8T0TVH2"/>
<feature type="compositionally biased region" description="Low complexity" evidence="1">
    <location>
        <begin position="60"/>
        <end position="70"/>
    </location>
</feature>
<evidence type="ECO:0000313" key="2">
    <source>
        <dbReference type="EMBL" id="KAG2612714.1"/>
    </source>
</evidence>
<feature type="region of interest" description="Disordered" evidence="1">
    <location>
        <begin position="36"/>
        <end position="76"/>
    </location>
</feature>
<evidence type="ECO:0000313" key="3">
    <source>
        <dbReference type="Proteomes" id="UP000823388"/>
    </source>
</evidence>
<name>A0A8T0TVH2_PANVG</name>
<dbReference type="EMBL" id="CM029043">
    <property type="protein sequence ID" value="KAG2612714.1"/>
    <property type="molecule type" value="Genomic_DNA"/>
</dbReference>
<comment type="caution">
    <text evidence="2">The sequence shown here is derived from an EMBL/GenBank/DDBJ whole genome shotgun (WGS) entry which is preliminary data.</text>
</comment>